<keyword evidence="2" id="KW-1185">Reference proteome</keyword>
<protein>
    <submittedName>
        <fullName evidence="1">Uncharacterized protein</fullName>
    </submittedName>
</protein>
<gene>
    <name evidence="1" type="ORF">RM530_14440</name>
</gene>
<dbReference type="Proteomes" id="UP001254608">
    <property type="component" value="Unassembled WGS sequence"/>
</dbReference>
<proteinExistence type="predicted"/>
<evidence type="ECO:0000313" key="2">
    <source>
        <dbReference type="Proteomes" id="UP001254608"/>
    </source>
</evidence>
<comment type="caution">
    <text evidence="1">The sequence shown here is derived from an EMBL/GenBank/DDBJ whole genome shotgun (WGS) entry which is preliminary data.</text>
</comment>
<dbReference type="RefSeq" id="WP_311365959.1">
    <property type="nucleotide sequence ID" value="NZ_JAVRIC010000023.1"/>
</dbReference>
<organism evidence="1 2">
    <name type="scientific">Banduia mediterranea</name>
    <dbReference type="NCBI Taxonomy" id="3075609"/>
    <lineage>
        <taxon>Bacteria</taxon>
        <taxon>Pseudomonadati</taxon>
        <taxon>Pseudomonadota</taxon>
        <taxon>Gammaproteobacteria</taxon>
        <taxon>Nevskiales</taxon>
        <taxon>Algiphilaceae</taxon>
        <taxon>Banduia</taxon>
    </lineage>
</organism>
<evidence type="ECO:0000313" key="1">
    <source>
        <dbReference type="EMBL" id="MDT0498547.1"/>
    </source>
</evidence>
<reference evidence="1 2" key="1">
    <citation type="submission" date="2023-09" db="EMBL/GenBank/DDBJ databases">
        <authorList>
            <person name="Rey-Velasco X."/>
        </authorList>
    </citation>
    <scope>NUCLEOTIDE SEQUENCE [LARGE SCALE GENOMIC DNA]</scope>
    <source>
        <strain evidence="1 2">W345</strain>
    </source>
</reference>
<dbReference type="EMBL" id="JAVRIC010000023">
    <property type="protein sequence ID" value="MDT0498547.1"/>
    <property type="molecule type" value="Genomic_DNA"/>
</dbReference>
<sequence>MKRLERLEWLKDTIQDAIDRGATSVEQVHQYIAELPFEALEKSGLMEHDRFALRDRQRRTIGMVYNAIRTINAQVGALISDQFENLDEAKTAAQRMSRDRSDTAE</sequence>
<accession>A0ABU2WKY3</accession>
<name>A0ABU2WKY3_9GAMM</name>